<sequence length="326" mass="37106">MINSELKHTDFSRYTFEEFLQNDFFISSVKYPTEEIQEFWDRFEKSTPSNIDDYFAAREYIETISTSEGDLLSDQELGELWADIQTTNIKNDKIKHKNFFLIGLTAAASVAILVGSFFLLKNYQAVLAPDIATFAVQTKTELPATEETLLILAEDKVVSLKEKETTITYDSVAIKANEENISKKELAVYNQLVIPRGKRSVLTFSDGSKVWVNAGTRVIYPTEFEKDKREIYVDGEIYIEVARDEERPFYVRTKDMNVRVLGTKFNVTAYESEPIRSVVLAQGCVQVETTQTPKAILAPNQMFSSVEGKENISQVDVEQMISWVNG</sequence>
<feature type="domain" description="FecR protein" evidence="2">
    <location>
        <begin position="194"/>
        <end position="280"/>
    </location>
</feature>
<keyword evidence="1" id="KW-0812">Transmembrane</keyword>
<dbReference type="FunFam" id="2.60.120.1440:FF:000001">
    <property type="entry name" value="Putative anti-sigma factor"/>
    <property type="match status" value="1"/>
</dbReference>
<keyword evidence="1" id="KW-1133">Transmembrane helix</keyword>
<protein>
    <submittedName>
        <fullName evidence="3">FecR domain-containing protein</fullName>
    </submittedName>
</protein>
<dbReference type="PANTHER" id="PTHR30273:SF2">
    <property type="entry name" value="PROTEIN FECR"/>
    <property type="match status" value="1"/>
</dbReference>
<evidence type="ECO:0000313" key="4">
    <source>
        <dbReference type="Proteomes" id="UP000435985"/>
    </source>
</evidence>
<dbReference type="Proteomes" id="UP000435985">
    <property type="component" value="Unassembled WGS sequence"/>
</dbReference>
<gene>
    <name evidence="3" type="ORF">F3B98_28595</name>
</gene>
<dbReference type="Gene3D" id="2.60.120.1440">
    <property type="match status" value="1"/>
</dbReference>
<evidence type="ECO:0000313" key="3">
    <source>
        <dbReference type="EMBL" id="KAA4658936.1"/>
    </source>
</evidence>
<dbReference type="PIRSF" id="PIRSF018266">
    <property type="entry name" value="FecR"/>
    <property type="match status" value="1"/>
</dbReference>
<comment type="caution">
    <text evidence="3">The sequence shown here is derived from an EMBL/GenBank/DDBJ whole genome shotgun (WGS) entry which is preliminary data.</text>
</comment>
<evidence type="ECO:0000259" key="2">
    <source>
        <dbReference type="Pfam" id="PF04773"/>
    </source>
</evidence>
<dbReference type="EMBL" id="VWFO01000229">
    <property type="protein sequence ID" value="KAA4658936.1"/>
    <property type="molecule type" value="Genomic_DNA"/>
</dbReference>
<dbReference type="InterPro" id="IPR006860">
    <property type="entry name" value="FecR"/>
</dbReference>
<dbReference type="Pfam" id="PF04773">
    <property type="entry name" value="FecR"/>
    <property type="match status" value="1"/>
</dbReference>
<name>A0A642C770_BACOV</name>
<dbReference type="PANTHER" id="PTHR30273">
    <property type="entry name" value="PERIPLASMIC SIGNAL SENSOR AND SIGMA FACTOR ACTIVATOR FECR-RELATED"/>
    <property type="match status" value="1"/>
</dbReference>
<organism evidence="3 4">
    <name type="scientific">Bacteroides ovatus</name>
    <dbReference type="NCBI Taxonomy" id="28116"/>
    <lineage>
        <taxon>Bacteria</taxon>
        <taxon>Pseudomonadati</taxon>
        <taxon>Bacteroidota</taxon>
        <taxon>Bacteroidia</taxon>
        <taxon>Bacteroidales</taxon>
        <taxon>Bacteroidaceae</taxon>
        <taxon>Bacteroides</taxon>
    </lineage>
</organism>
<keyword evidence="1" id="KW-0472">Membrane</keyword>
<reference evidence="3 4" key="1">
    <citation type="journal article" date="2019" name="Nat. Med.">
        <title>A library of human gut bacterial isolates paired with longitudinal multiomics data enables mechanistic microbiome research.</title>
        <authorList>
            <person name="Poyet M."/>
            <person name="Groussin M."/>
            <person name="Gibbons S.M."/>
            <person name="Avila-Pacheco J."/>
            <person name="Jiang X."/>
            <person name="Kearney S.M."/>
            <person name="Perrotta A.R."/>
            <person name="Berdy B."/>
            <person name="Zhao S."/>
            <person name="Lieberman T.D."/>
            <person name="Swanson P.K."/>
            <person name="Smith M."/>
            <person name="Roesemann S."/>
            <person name="Alexander J.E."/>
            <person name="Rich S.A."/>
            <person name="Livny J."/>
            <person name="Vlamakis H."/>
            <person name="Clish C."/>
            <person name="Bullock K."/>
            <person name="Deik A."/>
            <person name="Scott J."/>
            <person name="Pierce K.A."/>
            <person name="Xavier R.J."/>
            <person name="Alm E.J."/>
        </authorList>
    </citation>
    <scope>NUCLEOTIDE SEQUENCE [LARGE SCALE GENOMIC DNA]</scope>
    <source>
        <strain evidence="3 4">BIOML-A14</strain>
    </source>
</reference>
<accession>A0A642C770</accession>
<feature type="transmembrane region" description="Helical" evidence="1">
    <location>
        <begin position="99"/>
        <end position="120"/>
    </location>
</feature>
<proteinExistence type="predicted"/>
<dbReference type="AlphaFoldDB" id="A0A642C770"/>
<evidence type="ECO:0000256" key="1">
    <source>
        <dbReference type="SAM" id="Phobius"/>
    </source>
</evidence>
<feature type="non-terminal residue" evidence="3">
    <location>
        <position position="326"/>
    </location>
</feature>
<dbReference type="InterPro" id="IPR012373">
    <property type="entry name" value="Ferrdict_sens_TM"/>
</dbReference>
<dbReference type="GO" id="GO:0016989">
    <property type="term" value="F:sigma factor antagonist activity"/>
    <property type="evidence" value="ECO:0007669"/>
    <property type="project" value="TreeGrafter"/>
</dbReference>